<proteinExistence type="predicted"/>
<dbReference type="Pfam" id="PF17123">
    <property type="entry name" value="zf-RING_11"/>
    <property type="match status" value="1"/>
</dbReference>
<evidence type="ECO:0000313" key="1">
    <source>
        <dbReference type="EnsemblPlants" id="EMT02329"/>
    </source>
</evidence>
<dbReference type="PANTHER" id="PTHR10579">
    <property type="entry name" value="CALCIUM-ACTIVATED CHLORIDE CHANNEL REGULATOR"/>
    <property type="match status" value="1"/>
</dbReference>
<dbReference type="InterPro" id="IPR032838">
    <property type="entry name" value="Vwaint_dom"/>
</dbReference>
<dbReference type="SUPFAM" id="SSF57850">
    <property type="entry name" value="RING/U-box"/>
    <property type="match status" value="1"/>
</dbReference>
<dbReference type="SMART" id="SM00184">
    <property type="entry name" value="RING"/>
    <property type="match status" value="1"/>
</dbReference>
<accession>N1QT48</accession>
<protein>
    <recommendedName>
        <fullName evidence="2">VWFA domain-containing protein</fullName>
    </recommendedName>
</protein>
<dbReference type="SMART" id="SM00327">
    <property type="entry name" value="VWA"/>
    <property type="match status" value="1"/>
</dbReference>
<dbReference type="InterPro" id="IPR002035">
    <property type="entry name" value="VWF_A"/>
</dbReference>
<dbReference type="Gene3D" id="3.30.40.10">
    <property type="entry name" value="Zinc/RING finger domain, C3HC4 (zinc finger)"/>
    <property type="match status" value="1"/>
</dbReference>
<name>N1QT48_AEGTA</name>
<dbReference type="PROSITE" id="PS50234">
    <property type="entry name" value="VWFA"/>
    <property type="match status" value="1"/>
</dbReference>
<dbReference type="SUPFAM" id="SSF53300">
    <property type="entry name" value="vWA-like"/>
    <property type="match status" value="1"/>
</dbReference>
<dbReference type="Gene3D" id="3.40.50.410">
    <property type="entry name" value="von Willebrand factor, type A domain"/>
    <property type="match status" value="1"/>
</dbReference>
<dbReference type="InterPro" id="IPR001841">
    <property type="entry name" value="Znf_RING"/>
</dbReference>
<organism evidence="1">
    <name type="scientific">Aegilops tauschii</name>
    <name type="common">Tausch's goatgrass</name>
    <name type="synonym">Aegilops squarrosa</name>
    <dbReference type="NCBI Taxonomy" id="37682"/>
    <lineage>
        <taxon>Eukaryota</taxon>
        <taxon>Viridiplantae</taxon>
        <taxon>Streptophyta</taxon>
        <taxon>Embryophyta</taxon>
        <taxon>Tracheophyta</taxon>
        <taxon>Spermatophyta</taxon>
        <taxon>Magnoliopsida</taxon>
        <taxon>Liliopsida</taxon>
        <taxon>Poales</taxon>
        <taxon>Poaceae</taxon>
        <taxon>BOP clade</taxon>
        <taxon>Pooideae</taxon>
        <taxon>Triticodae</taxon>
        <taxon>Triticeae</taxon>
        <taxon>Triticinae</taxon>
        <taxon>Aegilops</taxon>
    </lineage>
</organism>
<reference evidence="1" key="1">
    <citation type="submission" date="2015-06" db="UniProtKB">
        <authorList>
            <consortium name="EnsemblPlants"/>
        </authorList>
    </citation>
    <scope>IDENTIFICATION</scope>
</reference>
<dbReference type="ExpressionAtlas" id="N1QT48">
    <property type="expression patterns" value="baseline"/>
</dbReference>
<dbReference type="Pfam" id="PF14624">
    <property type="entry name" value="Vwaint"/>
    <property type="match status" value="1"/>
</dbReference>
<dbReference type="CDD" id="cd23114">
    <property type="entry name" value="RING-H2_WAVH2"/>
    <property type="match status" value="1"/>
</dbReference>
<dbReference type="InterPro" id="IPR036465">
    <property type="entry name" value="vWFA_dom_sf"/>
</dbReference>
<dbReference type="PROSITE" id="PS50089">
    <property type="entry name" value="ZF_RING_2"/>
    <property type="match status" value="1"/>
</dbReference>
<dbReference type="AlphaFoldDB" id="N1QT48"/>
<dbReference type="InterPro" id="IPR051266">
    <property type="entry name" value="CLCR"/>
</dbReference>
<dbReference type="Pfam" id="PF00092">
    <property type="entry name" value="VWA"/>
    <property type="match status" value="1"/>
</dbReference>
<dbReference type="CDD" id="cd01466">
    <property type="entry name" value="vWA_C3HC4_type"/>
    <property type="match status" value="1"/>
</dbReference>
<dbReference type="EnsemblPlants" id="EMT02329">
    <property type="protein sequence ID" value="EMT02329"/>
    <property type="gene ID" value="F775_18026"/>
</dbReference>
<dbReference type="PANTHER" id="PTHR10579:SF167">
    <property type="entry name" value="OS02G0619600 PROTEIN"/>
    <property type="match status" value="1"/>
</dbReference>
<dbReference type="InterPro" id="IPR013083">
    <property type="entry name" value="Znf_RING/FYVE/PHD"/>
</dbReference>
<sequence>MEGMWRKAKRAMGIGFCAHLPAVAGDRDDCASERRASDAFSQDSAALAAAHASAPNTPAQAEAAGALLRRSKSGAKSSKKTCAICFDSMKPGHGQALFTAECSHMFHFHCISSSVKHGNYVCPVCRAKWKEIPFNRSLSSIVPRGRSGLNVNQARLPQQDAYMALLRQVPTRQREAPALHTSEPVEFNDDEPLQLMEAADSCDVRSSKTVEMKTYSEFSAIPQSSSQDDFAVLIHLKAPCANPEQITSRPVNTTSVGYPTSRAPVDLVTLLDVSGSMAGTKLALLKRAMGFVIQHLGPSDRLSVIAFSSTARRLFHLRRMSHSGRQQALQAVNSLGAGGGTNIADALKKAAKVIEDRSYKNPVCSIILLSDGQDTYNISSNVRGTRPDYRSLVPSSILNQAVGIVPVHGFGFGADHDSDALHSIAEVSGGTFSFIEDEGVIQDAFAQCIGGLLSVVVQDMRLTVQCVHTGVQLRSIKSGSYLSKVAGDGRDGSIDVGHLYADEERDFLLSVSFPQSREQTILLKVAFSYRDPVTNECIKIQGDEVMILRPKSRTPEPVCMEVDRERNRVRAADSIEAARAAAERGVLSEAVAILEECRRVLLESFSSRNGDRLCMALDAELREMQERMASRQRYEASGRAYLLSGLSSHSWQRATTRGDSTDSSSLVYSYQTPSMVQMLQRSQNHCPSPQIPRPQIIVPTRSFIQKPQPSRGGGIPEKVGVGRAWRYICCGGGILEKVMEGSRWNKVWEVSRRGAGDWYNGFKGKGVWSRVFGNVDKLGLVWCDGTLGNFEFLEVQCDAVPWINFAFQMNSLLVSDDALFCRLKAHRKLICWCVFCSIAPV</sequence>
<evidence type="ECO:0008006" key="2">
    <source>
        <dbReference type="Google" id="ProtNLM"/>
    </source>
</evidence>